<evidence type="ECO:0000313" key="5">
    <source>
        <dbReference type="Proteomes" id="UP000236178"/>
    </source>
</evidence>
<name>A0A2I0SY06_9ACTN</name>
<dbReference type="PANTHER" id="PTHR43156">
    <property type="entry name" value="STAGE II SPORULATION PROTEIN E-RELATED"/>
    <property type="match status" value="1"/>
</dbReference>
<dbReference type="AlphaFoldDB" id="A0A2I0SY06"/>
<dbReference type="SUPFAM" id="SSF55781">
    <property type="entry name" value="GAF domain-like"/>
    <property type="match status" value="1"/>
</dbReference>
<accession>A0A2I0SY06</accession>
<dbReference type="InterPro" id="IPR029016">
    <property type="entry name" value="GAF-like_dom_sf"/>
</dbReference>
<dbReference type="FunFam" id="3.30.565.10:FF:000028">
    <property type="entry name" value="PAS sensor protein"/>
    <property type="match status" value="1"/>
</dbReference>
<dbReference type="InterPro" id="IPR003594">
    <property type="entry name" value="HATPase_dom"/>
</dbReference>
<dbReference type="Gene3D" id="3.30.565.10">
    <property type="entry name" value="Histidine kinase-like ATPase, C-terminal domain"/>
    <property type="match status" value="1"/>
</dbReference>
<dbReference type="InterPro" id="IPR013656">
    <property type="entry name" value="PAS_4"/>
</dbReference>
<dbReference type="CDD" id="cd00130">
    <property type="entry name" value="PAS"/>
    <property type="match status" value="1"/>
</dbReference>
<keyword evidence="5" id="KW-1185">Reference proteome</keyword>
<dbReference type="FunFam" id="3.30.450.40:FF:000035">
    <property type="entry name" value="PAS sensor protein"/>
    <property type="match status" value="1"/>
</dbReference>
<reference evidence="4 5" key="1">
    <citation type="submission" date="2017-12" db="EMBL/GenBank/DDBJ databases">
        <title>Streptomyces populusis sp. nov., a novel endophytic actinobacterium isolated from stems of Populus adenopoda Maxim.</title>
        <authorList>
            <person name="Wang Z."/>
        </authorList>
    </citation>
    <scope>NUCLEOTIDE SEQUENCE [LARGE SCALE GENOMIC DNA]</scope>
    <source>
        <strain evidence="4 5">A249</strain>
    </source>
</reference>
<dbReference type="EMBL" id="PJOS01000002">
    <property type="protein sequence ID" value="PKT74802.1"/>
    <property type="molecule type" value="Genomic_DNA"/>
</dbReference>
<dbReference type="CDD" id="cd16936">
    <property type="entry name" value="HATPase_RsbW-like"/>
    <property type="match status" value="1"/>
</dbReference>
<proteinExistence type="predicted"/>
<dbReference type="InterPro" id="IPR000014">
    <property type="entry name" value="PAS"/>
</dbReference>
<dbReference type="Pfam" id="PF08448">
    <property type="entry name" value="PAS_4"/>
    <property type="match status" value="1"/>
</dbReference>
<protein>
    <submittedName>
        <fullName evidence="4">PAS domain S-box protein</fullName>
    </submittedName>
</protein>
<dbReference type="Pfam" id="PF13581">
    <property type="entry name" value="HATPase_c_2"/>
    <property type="match status" value="1"/>
</dbReference>
<comment type="caution">
    <text evidence="4">The sequence shown here is derived from an EMBL/GenBank/DDBJ whole genome shotgun (WGS) entry which is preliminary data.</text>
</comment>
<evidence type="ECO:0000256" key="1">
    <source>
        <dbReference type="ARBA" id="ARBA00022801"/>
    </source>
</evidence>
<dbReference type="Gene3D" id="3.30.450.20">
    <property type="entry name" value="PAS domain"/>
    <property type="match status" value="1"/>
</dbReference>
<evidence type="ECO:0000259" key="3">
    <source>
        <dbReference type="SMART" id="SM00331"/>
    </source>
</evidence>
<gene>
    <name evidence="4" type="ORF">CW362_02240</name>
</gene>
<dbReference type="GO" id="GO:0016791">
    <property type="term" value="F:phosphatase activity"/>
    <property type="evidence" value="ECO:0007669"/>
    <property type="project" value="TreeGrafter"/>
</dbReference>
<evidence type="ECO:0000313" key="4">
    <source>
        <dbReference type="EMBL" id="PKT74802.1"/>
    </source>
</evidence>
<dbReference type="PANTHER" id="PTHR43156:SF2">
    <property type="entry name" value="STAGE II SPORULATION PROTEIN E"/>
    <property type="match status" value="1"/>
</dbReference>
<dbReference type="Proteomes" id="UP000236178">
    <property type="component" value="Unassembled WGS sequence"/>
</dbReference>
<organism evidence="4 5">
    <name type="scientific">Streptomyces populi</name>
    <dbReference type="NCBI Taxonomy" id="2058924"/>
    <lineage>
        <taxon>Bacteria</taxon>
        <taxon>Bacillati</taxon>
        <taxon>Actinomycetota</taxon>
        <taxon>Actinomycetes</taxon>
        <taxon>Kitasatosporales</taxon>
        <taxon>Streptomycetaceae</taxon>
        <taxon>Streptomyces</taxon>
    </lineage>
</organism>
<sequence length="708" mass="76051">MYRWSTVYGSVMVASLGGHGRPGSELDHAVLGALFSESTVGLHVLDPQLRLVRFNTAARYVKAFALEEALGRHPREWAGDFYSGNYEATLLEVLDTGVPSLDVEVRGHLRPDQPEIVLSVSCFRLEDAAGGVLGLATAIVDITQRKRSEARLAFLEHAGGRIGTTLDIFRTAQEFAEEMVPALADTVVVEVLDSVLRGEASTPGTAMEYGALRCTGRRSAALDAERYLPSIGEAIGLSAATPFALSLSDLRPRAVGHLGPDADWLMREPVRGRRLTEAGAHSLLVLPLTARGSVIGVAHCYRNRTPHAFDEGDLALAAELADRVALCLDNARLYARERSAARVLQLSLRPARVLGHGAVETAYSYCPLGAGGDWFDVIPLSGARVALVTGDTAGRGLEAAATMGEVRAAISALAVLDLAPEEVLERLHALVTRLHGERPRRPDAAADDGRGDTTCLYLVYSPVTRRCAAASAGHPPPVLALPDGTVEYAMAPSGPPLGRGMAKYGTAEFEIAEDSVLLMSNTAMLRAVSDDPQEQLARIGDALRPVGRPLQEICDEVLYKLTPEQLENDAVLLLARTRGLGPDKVASWTLPNHPASVAEARARAERALAVWGLEQHAFTVTLVVSELVTNAVRYSDGPIAMRLILDGSAVVCEVTDDSSTVPHLRHAEEVDEGGRGLYLTWQVSRRWGTRPESRGKTIWAEVALSEDE</sequence>
<dbReference type="Pfam" id="PF07228">
    <property type="entry name" value="SpoIIE"/>
    <property type="match status" value="1"/>
</dbReference>
<dbReference type="SUPFAM" id="SSF55874">
    <property type="entry name" value="ATPase domain of HSP90 chaperone/DNA topoisomerase II/histidine kinase"/>
    <property type="match status" value="1"/>
</dbReference>
<dbReference type="InterPro" id="IPR001932">
    <property type="entry name" value="PPM-type_phosphatase-like_dom"/>
</dbReference>
<keyword evidence="1" id="KW-0378">Hydrolase</keyword>
<dbReference type="SMART" id="SM00065">
    <property type="entry name" value="GAF"/>
    <property type="match status" value="1"/>
</dbReference>
<dbReference type="Pfam" id="PF01590">
    <property type="entry name" value="GAF"/>
    <property type="match status" value="1"/>
</dbReference>
<dbReference type="SUPFAM" id="SSF55785">
    <property type="entry name" value="PYP-like sensor domain (PAS domain)"/>
    <property type="match status" value="1"/>
</dbReference>
<dbReference type="InterPro" id="IPR036890">
    <property type="entry name" value="HATPase_C_sf"/>
</dbReference>
<dbReference type="InterPro" id="IPR003018">
    <property type="entry name" value="GAF"/>
</dbReference>
<feature type="domain" description="GAF" evidence="2">
    <location>
        <begin position="171"/>
        <end position="338"/>
    </location>
</feature>
<dbReference type="InterPro" id="IPR035965">
    <property type="entry name" value="PAS-like_dom_sf"/>
</dbReference>
<dbReference type="Gene3D" id="3.30.450.40">
    <property type="match status" value="1"/>
</dbReference>
<dbReference type="NCBIfam" id="TIGR00229">
    <property type="entry name" value="sensory_box"/>
    <property type="match status" value="1"/>
</dbReference>
<dbReference type="SMART" id="SM00331">
    <property type="entry name" value="PP2C_SIG"/>
    <property type="match status" value="1"/>
</dbReference>
<evidence type="ECO:0000259" key="2">
    <source>
        <dbReference type="SMART" id="SM00065"/>
    </source>
</evidence>
<dbReference type="InterPro" id="IPR036457">
    <property type="entry name" value="PPM-type-like_dom_sf"/>
</dbReference>
<dbReference type="Gene3D" id="3.60.40.10">
    <property type="entry name" value="PPM-type phosphatase domain"/>
    <property type="match status" value="1"/>
</dbReference>
<feature type="domain" description="PPM-type phosphatase" evidence="3">
    <location>
        <begin position="359"/>
        <end position="577"/>
    </location>
</feature>
<dbReference type="InterPro" id="IPR052016">
    <property type="entry name" value="Bact_Sigma-Reg"/>
</dbReference>
<dbReference type="OrthoDB" id="118142at2"/>